<dbReference type="InterPro" id="IPR050358">
    <property type="entry name" value="RSE1/DDB1/CFT1"/>
</dbReference>
<dbReference type="OMA" id="CRDFNTL"/>
<dbReference type="GO" id="GO:0005634">
    <property type="term" value="C:nucleus"/>
    <property type="evidence" value="ECO:0007669"/>
    <property type="project" value="InterPro"/>
</dbReference>
<evidence type="ECO:0000313" key="4">
    <source>
        <dbReference type="Proteomes" id="UP000001949"/>
    </source>
</evidence>
<dbReference type="EMBL" id="AAGK01000001">
    <property type="protein sequence ID" value="EAN33487.1"/>
    <property type="molecule type" value="Genomic_DNA"/>
</dbReference>
<feature type="compositionally biased region" description="Low complexity" evidence="1">
    <location>
        <begin position="397"/>
        <end position="418"/>
    </location>
</feature>
<feature type="region of interest" description="Disordered" evidence="1">
    <location>
        <begin position="583"/>
        <end position="611"/>
    </location>
</feature>
<feature type="region of interest" description="Disordered" evidence="1">
    <location>
        <begin position="394"/>
        <end position="419"/>
    </location>
</feature>
<proteinExistence type="predicted"/>
<name>Q4N971_THEPA</name>
<evidence type="ECO:0000313" key="3">
    <source>
        <dbReference type="EMBL" id="EAN33487.1"/>
    </source>
</evidence>
<dbReference type="GO" id="GO:0003676">
    <property type="term" value="F:nucleic acid binding"/>
    <property type="evidence" value="ECO:0007669"/>
    <property type="project" value="InterPro"/>
</dbReference>
<evidence type="ECO:0000256" key="1">
    <source>
        <dbReference type="SAM" id="MobiDB-lite"/>
    </source>
</evidence>
<dbReference type="InParanoid" id="Q4N971"/>
<keyword evidence="4" id="KW-1185">Reference proteome</keyword>
<protein>
    <recommendedName>
        <fullName evidence="2">RSE1/DDB1/CPSF1 C-terminal domain-containing protein</fullName>
    </recommendedName>
</protein>
<dbReference type="InterPro" id="IPR015943">
    <property type="entry name" value="WD40/YVTN_repeat-like_dom_sf"/>
</dbReference>
<feature type="compositionally biased region" description="Polar residues" evidence="1">
    <location>
        <begin position="1012"/>
        <end position="1028"/>
    </location>
</feature>
<comment type="caution">
    <text evidence="3">The sequence shown here is derived from an EMBL/GenBank/DDBJ whole genome shotgun (WGS) entry which is preliminary data.</text>
</comment>
<feature type="region of interest" description="Disordered" evidence="1">
    <location>
        <begin position="999"/>
        <end position="1038"/>
    </location>
</feature>
<dbReference type="InterPro" id="IPR004871">
    <property type="entry name" value="RSE1/DDB1/CPSF1_C"/>
</dbReference>
<dbReference type="eggNOG" id="KOG1897">
    <property type="taxonomic scope" value="Eukaryota"/>
</dbReference>
<feature type="region of interest" description="Disordered" evidence="1">
    <location>
        <begin position="626"/>
        <end position="651"/>
    </location>
</feature>
<feature type="compositionally biased region" description="Low complexity" evidence="1">
    <location>
        <begin position="632"/>
        <end position="651"/>
    </location>
</feature>
<dbReference type="STRING" id="5875.Q4N971"/>
<organism evidence="3 4">
    <name type="scientific">Theileria parva</name>
    <name type="common">East coast fever infection agent</name>
    <dbReference type="NCBI Taxonomy" id="5875"/>
    <lineage>
        <taxon>Eukaryota</taxon>
        <taxon>Sar</taxon>
        <taxon>Alveolata</taxon>
        <taxon>Apicomplexa</taxon>
        <taxon>Aconoidasida</taxon>
        <taxon>Piroplasmida</taxon>
        <taxon>Theileriidae</taxon>
        <taxon>Theileria</taxon>
    </lineage>
</organism>
<feature type="domain" description="RSE1/DDB1/CPSF1 C-terminal" evidence="2">
    <location>
        <begin position="1229"/>
        <end position="1460"/>
    </location>
</feature>
<feature type="compositionally biased region" description="Low complexity" evidence="1">
    <location>
        <begin position="1178"/>
        <end position="1194"/>
    </location>
</feature>
<dbReference type="PANTHER" id="PTHR10644">
    <property type="entry name" value="DNA REPAIR/RNA PROCESSING CPSF FAMILY"/>
    <property type="match status" value="1"/>
</dbReference>
<dbReference type="Proteomes" id="UP000001949">
    <property type="component" value="Unassembled WGS sequence"/>
</dbReference>
<feature type="compositionally biased region" description="Low complexity" evidence="1">
    <location>
        <begin position="194"/>
        <end position="223"/>
    </location>
</feature>
<dbReference type="Gene3D" id="2.130.10.10">
    <property type="entry name" value="YVTN repeat-like/Quinoprotein amine dehydrogenase"/>
    <property type="match status" value="2"/>
</dbReference>
<feature type="region of interest" description="Disordered" evidence="1">
    <location>
        <begin position="1178"/>
        <end position="1201"/>
    </location>
</feature>
<gene>
    <name evidence="3" type="ordered locus">TP01_0243</name>
</gene>
<feature type="compositionally biased region" description="Low complexity" evidence="1">
    <location>
        <begin position="1029"/>
        <end position="1038"/>
    </location>
</feature>
<dbReference type="GeneID" id="3502504"/>
<feature type="region of interest" description="Disordered" evidence="1">
    <location>
        <begin position="191"/>
        <end position="226"/>
    </location>
</feature>
<evidence type="ECO:0000259" key="2">
    <source>
        <dbReference type="Pfam" id="PF03178"/>
    </source>
</evidence>
<dbReference type="Gene3D" id="1.10.150.910">
    <property type="match status" value="1"/>
</dbReference>
<dbReference type="KEGG" id="tpv:TP01_0243"/>
<accession>Q4N971</accession>
<dbReference type="Pfam" id="PF03178">
    <property type="entry name" value="CPSF_A"/>
    <property type="match status" value="1"/>
</dbReference>
<sequence length="1504" mass="168929">MYGYFVTTAASGATLKAIRCRLVKDSLKEYLVCLKRHSIEVYSLENNENRNVDNDLDHFNPPVLISVLNASSTFVDFVEYRPPSESQTHLLVLTRNFTLFLLTYHDNLAKFTSKTVSSLQELHGRPNYENIIFKVDSGYNLLVFYGYNRVLKCIVLDPNNYFNFSDLVTIRTNDTIFVDFEFISSEYIEKPDASKSSSSPRRRNTSTGTPTRSFSGSSSSSVSKDIQFKSPTRNSSFHFLESKLIILGEDNAYGSNKTPVRWLYGMKLMFEIEILNGCKRFNSYNHTPLFGDPIKLPIPYSKFIPLNLVNKANRYDSVMLLGPGSTGFINFKSPRHVKQFKIDNSITEITCFCMYRDNKFIFGDDNGGLYLLRLSVSTMRKSANTVKRRAVYTPGMSSSSNTLSSSTVSSQQSNRNVSGDGDFMINEVMAIRLGSFPVPSSLIKLGDHHIFYTSKMGNSSIISIYSILNSRNNEEQTLEQGDFKSSEWAQTNLGPITDFAYREEASSGENTILACCGMGNSASFCEIYFGLSSEVIHTSDVPGVHDLFSFPMKSPDDSSSSLLCISFFRFTRFYTVSFSKPDVSDPPELISIESTPQPAQNRRVNARRVNKRQKARTALINALENNRRPSENPSQVVNNHNNSQRNTNTNRTGKITKFQNNALLCNEKTILFTKLRDGNILQVTPKNIILVNDSFKSVRRAKISQIVTLPGDKYALSSLVCSPYILLLMSTNCIVVLEYDFKNFNSRCLDFTVSAMGCISKNDLLNSDLGIFASGGGLVGVSSWANNNMILFLTVKDLKVVYSHKVNLDYDVYVVSIKFAKINSNVYLLLSLSNGFLYIYQLTRADRRIKMTLSNKSKLSFWSFKLLELKVGSGEGEDTCDLSKVNLITTGPKSYVIHPKNEKITYTKINIDNLHTVTNIVNLGTVAEKEKEELLVIYGNHKSVVVGRLNLLNNFNVQKILKGSNFNKVIYDSRTKLAVISTIPQYIINPNNLYTYTPSNSQSTDVPGYCETPSTNTQSQPSPYISQHSNNSQNSNSQLTDSDNLLLCMSDDQILSGTDTINVPSEALLVDIETKEVVYRLNMPQGHLISSMHKYTHDDLGKDYILLGTSKVSEANDVPTEGYLYFLEVYKEADACTVVVNRNAIPLGGGVVEITNLNKFIVIAVNSNVMVISLTASNENSSPNDPSSSSAVNNGSHRQGTRSKLELVDLKDSRLSIPKQDETTLFIDVVANYDSNTFVVSLDTKDDVIFVGDLMTSVKMLKFRDNRLLETCRDFNTLWTTSLAAVDNSSCLVSDDLGNFLLFKKVQHPTTDQQSIRFDKQGLFHHGEVVNKILKRTQMSVQHVANSRMSRSNPREFMVSNRVVSESESNNPSETLNVNEYTNLFKSFFTCATTSGSLLQVCFFDDLNMFLKLSLLEHTMHLVQKDLGNIPSRNQRNFEDLHSNIPTKGFVDGDLVEAFLKLPDSLKKWVFETMLINSRHLGVKLSSLESLLYEVDHIKHLRLE</sequence>
<reference evidence="3 4" key="1">
    <citation type="journal article" date="2005" name="Science">
        <title>Genome sequence of Theileria parva, a bovine pathogen that transforms lymphocytes.</title>
        <authorList>
            <person name="Gardner M.J."/>
            <person name="Bishop R."/>
            <person name="Shah T."/>
            <person name="de Villiers E.P."/>
            <person name="Carlton J.M."/>
            <person name="Hall N."/>
            <person name="Ren Q."/>
            <person name="Paulsen I.T."/>
            <person name="Pain A."/>
            <person name="Berriman M."/>
            <person name="Wilson R.J.M."/>
            <person name="Sato S."/>
            <person name="Ralph S.A."/>
            <person name="Mann D.J."/>
            <person name="Xiong Z."/>
            <person name="Shallom S.J."/>
            <person name="Weidman J."/>
            <person name="Jiang L."/>
            <person name="Lynn J."/>
            <person name="Weaver B."/>
            <person name="Shoaibi A."/>
            <person name="Domingo A.R."/>
            <person name="Wasawo D."/>
            <person name="Crabtree J."/>
            <person name="Wortman J.R."/>
            <person name="Haas B."/>
            <person name="Angiuoli S.V."/>
            <person name="Creasy T.H."/>
            <person name="Lu C."/>
            <person name="Suh B."/>
            <person name="Silva J.C."/>
            <person name="Utterback T.R."/>
            <person name="Feldblyum T.V."/>
            <person name="Pertea M."/>
            <person name="Allen J."/>
            <person name="Nierman W.C."/>
            <person name="Taracha E.L.N."/>
            <person name="Salzberg S.L."/>
            <person name="White O.R."/>
            <person name="Fitzhugh H.A."/>
            <person name="Morzaria S."/>
            <person name="Venter J.C."/>
            <person name="Fraser C.M."/>
            <person name="Nene V."/>
        </authorList>
    </citation>
    <scope>NUCLEOTIDE SEQUENCE [LARGE SCALE GENOMIC DNA]</scope>
    <source>
        <strain evidence="3 4">Muguga</strain>
    </source>
</reference>
<dbReference type="VEuPathDB" id="PiroplasmaDB:TpMuguga_01g00243"/>